<keyword evidence="3" id="KW-1185">Reference proteome</keyword>
<gene>
    <name evidence="2" type="ORF">PanWU01x14_070240</name>
</gene>
<evidence type="ECO:0000259" key="1">
    <source>
        <dbReference type="Pfam" id="PF22936"/>
    </source>
</evidence>
<feature type="non-terminal residue" evidence="2">
    <location>
        <position position="1"/>
    </location>
</feature>
<dbReference type="Pfam" id="PF22936">
    <property type="entry name" value="Pol_BBD"/>
    <property type="match status" value="1"/>
</dbReference>
<sequence length="148" mass="16399">DANWYPDSGATNHCTLDVHNRMHRDSYQGSEMLHVSDGTGLQIQHIGQSSFLSHFQSKMLNLNHLLHVPSINKNLTSVSKFAADNNVFFEFQSNQCFVKDQVTKAILMAGMLNNGLYVFDSSALSFTTKGPSFKSGSNVYSSSQLCNT</sequence>
<reference evidence="3" key="1">
    <citation type="submission" date="2016-06" db="EMBL/GenBank/DDBJ databases">
        <title>Parallel loss of symbiosis genes in relatives of nitrogen-fixing non-legume Parasponia.</title>
        <authorList>
            <person name="Van Velzen R."/>
            <person name="Holmer R."/>
            <person name="Bu F."/>
            <person name="Rutten L."/>
            <person name="Van Zeijl A."/>
            <person name="Liu W."/>
            <person name="Santuari L."/>
            <person name="Cao Q."/>
            <person name="Sharma T."/>
            <person name="Shen D."/>
            <person name="Roswanjaya Y."/>
            <person name="Wardhani T."/>
            <person name="Kalhor M.S."/>
            <person name="Jansen J."/>
            <person name="Van den Hoogen J."/>
            <person name="Gungor B."/>
            <person name="Hartog M."/>
            <person name="Hontelez J."/>
            <person name="Verver J."/>
            <person name="Yang W.-C."/>
            <person name="Schijlen E."/>
            <person name="Repin R."/>
            <person name="Schilthuizen M."/>
            <person name="Schranz E."/>
            <person name="Heidstra R."/>
            <person name="Miyata K."/>
            <person name="Fedorova E."/>
            <person name="Kohlen W."/>
            <person name="Bisseling T."/>
            <person name="Smit S."/>
            <person name="Geurts R."/>
        </authorList>
    </citation>
    <scope>NUCLEOTIDE SEQUENCE [LARGE SCALE GENOMIC DNA]</scope>
    <source>
        <strain evidence="3">cv. WU1-14</strain>
    </source>
</reference>
<protein>
    <recommendedName>
        <fullName evidence="1">Retrovirus-related Pol polyprotein from transposon TNT 1-94-like beta-barrel domain-containing protein</fullName>
    </recommendedName>
</protein>
<proteinExistence type="predicted"/>
<name>A0A2P5DEY6_PARAD</name>
<dbReference type="InterPro" id="IPR054722">
    <property type="entry name" value="PolX-like_BBD"/>
</dbReference>
<dbReference type="EMBL" id="JXTB01000042">
    <property type="protein sequence ID" value="PON71837.1"/>
    <property type="molecule type" value="Genomic_DNA"/>
</dbReference>
<comment type="caution">
    <text evidence="2">The sequence shown here is derived from an EMBL/GenBank/DDBJ whole genome shotgun (WGS) entry which is preliminary data.</text>
</comment>
<accession>A0A2P5DEY6</accession>
<dbReference type="OrthoDB" id="1937754at2759"/>
<organism evidence="2 3">
    <name type="scientific">Parasponia andersonii</name>
    <name type="common">Sponia andersonii</name>
    <dbReference type="NCBI Taxonomy" id="3476"/>
    <lineage>
        <taxon>Eukaryota</taxon>
        <taxon>Viridiplantae</taxon>
        <taxon>Streptophyta</taxon>
        <taxon>Embryophyta</taxon>
        <taxon>Tracheophyta</taxon>
        <taxon>Spermatophyta</taxon>
        <taxon>Magnoliopsida</taxon>
        <taxon>eudicotyledons</taxon>
        <taxon>Gunneridae</taxon>
        <taxon>Pentapetalae</taxon>
        <taxon>rosids</taxon>
        <taxon>fabids</taxon>
        <taxon>Rosales</taxon>
        <taxon>Cannabaceae</taxon>
        <taxon>Parasponia</taxon>
    </lineage>
</organism>
<dbReference type="Proteomes" id="UP000237105">
    <property type="component" value="Unassembled WGS sequence"/>
</dbReference>
<dbReference type="AlphaFoldDB" id="A0A2P5DEY6"/>
<feature type="domain" description="Retrovirus-related Pol polyprotein from transposon TNT 1-94-like beta-barrel" evidence="1">
    <location>
        <begin position="4"/>
        <end position="82"/>
    </location>
</feature>
<evidence type="ECO:0000313" key="2">
    <source>
        <dbReference type="EMBL" id="PON71837.1"/>
    </source>
</evidence>
<evidence type="ECO:0000313" key="3">
    <source>
        <dbReference type="Proteomes" id="UP000237105"/>
    </source>
</evidence>